<dbReference type="Proteomes" id="UP000199531">
    <property type="component" value="Unassembled WGS sequence"/>
</dbReference>
<feature type="chain" id="PRO_5011714911" evidence="1">
    <location>
        <begin position="33"/>
        <end position="159"/>
    </location>
</feature>
<proteinExistence type="predicted"/>
<dbReference type="RefSeq" id="WP_091817908.1">
    <property type="nucleotide sequence ID" value="NZ_FOCW01000008.1"/>
</dbReference>
<dbReference type="InterPro" id="IPR006311">
    <property type="entry name" value="TAT_signal"/>
</dbReference>
<feature type="signal peptide" evidence="1">
    <location>
        <begin position="1"/>
        <end position="32"/>
    </location>
</feature>
<dbReference type="OrthoDB" id="14727at2"/>
<protein>
    <submittedName>
        <fullName evidence="2">Uncharacterized conserved protein</fullName>
    </submittedName>
</protein>
<keyword evidence="3" id="KW-1185">Reference proteome</keyword>
<dbReference type="EMBL" id="FOCW01000008">
    <property type="protein sequence ID" value="SEN86446.1"/>
    <property type="molecule type" value="Genomic_DNA"/>
</dbReference>
<dbReference type="Pfam" id="PF04214">
    <property type="entry name" value="DUF411"/>
    <property type="match status" value="1"/>
</dbReference>
<dbReference type="STRING" id="1121117.SAMN02745977_02218"/>
<accession>A0A1H8K1M2</accession>
<name>A0A1H8K1M2_9BURK</name>
<evidence type="ECO:0000313" key="3">
    <source>
        <dbReference type="Proteomes" id="UP000199531"/>
    </source>
</evidence>
<dbReference type="AlphaFoldDB" id="A0A1H8K1M2"/>
<gene>
    <name evidence="2" type="ORF">SAMN02745977_02218</name>
</gene>
<evidence type="ECO:0000313" key="2">
    <source>
        <dbReference type="EMBL" id="SEN86446.1"/>
    </source>
</evidence>
<dbReference type="InterPro" id="IPR007332">
    <property type="entry name" value="DUF411"/>
</dbReference>
<keyword evidence="1" id="KW-0732">Signal</keyword>
<evidence type="ECO:0000256" key="1">
    <source>
        <dbReference type="SAM" id="SignalP"/>
    </source>
</evidence>
<dbReference type="PROSITE" id="PS51318">
    <property type="entry name" value="TAT"/>
    <property type="match status" value="1"/>
</dbReference>
<organism evidence="2 3">
    <name type="scientific">Brachymonas denitrificans DSM 15123</name>
    <dbReference type="NCBI Taxonomy" id="1121117"/>
    <lineage>
        <taxon>Bacteria</taxon>
        <taxon>Pseudomonadati</taxon>
        <taxon>Pseudomonadota</taxon>
        <taxon>Betaproteobacteria</taxon>
        <taxon>Burkholderiales</taxon>
        <taxon>Comamonadaceae</taxon>
        <taxon>Brachymonas</taxon>
    </lineage>
</organism>
<reference evidence="2 3" key="1">
    <citation type="submission" date="2016-10" db="EMBL/GenBank/DDBJ databases">
        <authorList>
            <person name="de Groot N.N."/>
        </authorList>
    </citation>
    <scope>NUCLEOTIDE SEQUENCE [LARGE SCALE GENOMIC DNA]</scope>
    <source>
        <strain evidence="2 3">DSM 15123</strain>
    </source>
</reference>
<sequence length="159" mass="17306">MSRKSHPSRRQLLQISAAASLLPLMGMARAQAALPQVEVWKDASCGCCKDWIAHMEKNGFRVRMHDTGNNAIRARLGLAQQFASCHTALVGGYVIEGHVPASDVKRLLRERPKALALAVPGMPVGSPGMDGPVYGGRRDPYAVLLVQRDGSSRVFQRYA</sequence>